<dbReference type="InterPro" id="IPR026045">
    <property type="entry name" value="Ferric-bd"/>
</dbReference>
<dbReference type="Proteomes" id="UP000248021">
    <property type="component" value="Unassembled WGS sequence"/>
</dbReference>
<dbReference type="Gene3D" id="3.40.190.10">
    <property type="entry name" value="Periplasmic binding protein-like II"/>
    <property type="match status" value="2"/>
</dbReference>
<name>A0A2V3UL19_9HYPH</name>
<dbReference type="EMBL" id="QJJK01000001">
    <property type="protein sequence ID" value="PXW64994.1"/>
    <property type="molecule type" value="Genomic_DNA"/>
</dbReference>
<keyword evidence="1" id="KW-0732">Signal</keyword>
<reference evidence="2 3" key="1">
    <citation type="submission" date="2018-05" db="EMBL/GenBank/DDBJ databases">
        <title>Genomic Encyclopedia of Type Strains, Phase IV (KMG-IV): sequencing the most valuable type-strain genomes for metagenomic binning, comparative biology and taxonomic classification.</title>
        <authorList>
            <person name="Goeker M."/>
        </authorList>
    </citation>
    <scope>NUCLEOTIDE SEQUENCE [LARGE SCALE GENOMIC DNA]</scope>
    <source>
        <strain evidence="2 3">DSM 6462</strain>
    </source>
</reference>
<dbReference type="Pfam" id="PF13343">
    <property type="entry name" value="SBP_bac_6"/>
    <property type="match status" value="1"/>
</dbReference>
<comment type="caution">
    <text evidence="2">The sequence shown here is derived from an EMBL/GenBank/DDBJ whole genome shotgun (WGS) entry which is preliminary data.</text>
</comment>
<evidence type="ECO:0000313" key="3">
    <source>
        <dbReference type="Proteomes" id="UP000248021"/>
    </source>
</evidence>
<proteinExistence type="predicted"/>
<dbReference type="PIRSF" id="PIRSF002825">
    <property type="entry name" value="CfbpA"/>
    <property type="match status" value="1"/>
</dbReference>
<evidence type="ECO:0000256" key="1">
    <source>
        <dbReference type="ARBA" id="ARBA00022729"/>
    </source>
</evidence>
<gene>
    <name evidence="2" type="ORF">C7450_101755</name>
</gene>
<organism evidence="2 3">
    <name type="scientific">Chelatococcus asaccharovorans</name>
    <dbReference type="NCBI Taxonomy" id="28210"/>
    <lineage>
        <taxon>Bacteria</taxon>
        <taxon>Pseudomonadati</taxon>
        <taxon>Pseudomonadota</taxon>
        <taxon>Alphaproteobacteria</taxon>
        <taxon>Hyphomicrobiales</taxon>
        <taxon>Chelatococcaceae</taxon>
        <taxon>Chelatococcus</taxon>
    </lineage>
</organism>
<sequence length="346" mass="37551">MSIARNCLMGLVLAAAGLFGGLDRAKASDPALIEAAKKEGQVIWYTSFVENQLARPLAAAFEKKYPGIKVQIVPGTATDLLLKLLGEARAGGVRGDVHHGGSSLWPLLKADAIEKYIPDAAKDYPDNLKDKDGLWTADALYFLVAAVNTDMVSPGDEPKTYDDLLDPKWKGRIAWTNQMTQGGAAGFIGTILTAMGEEKGMAYLRKLADQKLINVPSNQRVVLDQVIAGEYPIAIATFNNHSVLSAAKGAPVKWLKLEPVTNTLDTVMLLKGPHRNAGKLFIDYSLSEEGQKVVREAGYIPANPKVAAKVPELKPQEGKFKVQVLTPNMVEEGLPKWVAVYNELFK</sequence>
<keyword evidence="3" id="KW-1185">Reference proteome</keyword>
<dbReference type="AlphaFoldDB" id="A0A2V3UL19"/>
<dbReference type="PANTHER" id="PTHR30006:SF24">
    <property type="entry name" value="SLL0237 PROTEIN"/>
    <property type="match status" value="1"/>
</dbReference>
<dbReference type="RefSeq" id="WP_110373004.1">
    <property type="nucleotide sequence ID" value="NZ_JAHBRY010000001.1"/>
</dbReference>
<dbReference type="SUPFAM" id="SSF53850">
    <property type="entry name" value="Periplasmic binding protein-like II"/>
    <property type="match status" value="1"/>
</dbReference>
<protein>
    <submittedName>
        <fullName evidence="2">Iron(III) transport system substrate-binding protein</fullName>
    </submittedName>
</protein>
<dbReference type="OrthoDB" id="7374867at2"/>
<dbReference type="PANTHER" id="PTHR30006">
    <property type="entry name" value="THIAMINE-BINDING PERIPLASMIC PROTEIN-RELATED"/>
    <property type="match status" value="1"/>
</dbReference>
<evidence type="ECO:0000313" key="2">
    <source>
        <dbReference type="EMBL" id="PXW64994.1"/>
    </source>
</evidence>
<accession>A0A2V3UL19</accession>